<organism evidence="1 2">
    <name type="scientific">Geofilum rubicundum JCM 15548</name>
    <dbReference type="NCBI Taxonomy" id="1236989"/>
    <lineage>
        <taxon>Bacteria</taxon>
        <taxon>Pseudomonadati</taxon>
        <taxon>Bacteroidota</taxon>
        <taxon>Bacteroidia</taxon>
        <taxon>Marinilabiliales</taxon>
        <taxon>Marinilabiliaceae</taxon>
        <taxon>Geofilum</taxon>
    </lineage>
</organism>
<accession>A0A0E9LS22</accession>
<evidence type="ECO:0000313" key="1">
    <source>
        <dbReference type="EMBL" id="GAO27936.1"/>
    </source>
</evidence>
<evidence type="ECO:0000313" key="2">
    <source>
        <dbReference type="Proteomes" id="UP000032900"/>
    </source>
</evidence>
<protein>
    <recommendedName>
        <fullName evidence="3">Transposase</fullName>
    </recommendedName>
</protein>
<dbReference type="Proteomes" id="UP000032900">
    <property type="component" value="Unassembled WGS sequence"/>
</dbReference>
<comment type="caution">
    <text evidence="1">The sequence shown here is derived from an EMBL/GenBank/DDBJ whole genome shotgun (WGS) entry which is preliminary data.</text>
</comment>
<proteinExistence type="predicted"/>
<name>A0A0E9LS22_9BACT</name>
<dbReference type="EMBL" id="BAZW01000179">
    <property type="protein sequence ID" value="GAO27936.1"/>
    <property type="molecule type" value="Genomic_DNA"/>
</dbReference>
<gene>
    <name evidence="1" type="ORF">JCM15548_14816</name>
</gene>
<keyword evidence="2" id="KW-1185">Reference proteome</keyword>
<reference evidence="1 2" key="1">
    <citation type="journal article" date="2015" name="Microbes Environ.">
        <title>Distribution and evolution of nitrogen fixation genes in the phylum bacteroidetes.</title>
        <authorList>
            <person name="Inoue J."/>
            <person name="Oshima K."/>
            <person name="Suda W."/>
            <person name="Sakamoto M."/>
            <person name="Iino T."/>
            <person name="Noda S."/>
            <person name="Hongoh Y."/>
            <person name="Hattori M."/>
            <person name="Ohkuma M."/>
        </authorList>
    </citation>
    <scope>NUCLEOTIDE SEQUENCE [LARGE SCALE GENOMIC DNA]</scope>
    <source>
        <strain evidence="1">JCM 15548</strain>
    </source>
</reference>
<dbReference type="AlphaFoldDB" id="A0A0E9LS22"/>
<evidence type="ECO:0008006" key="3">
    <source>
        <dbReference type="Google" id="ProtNLM"/>
    </source>
</evidence>
<sequence length="68" mass="7902">MGLLSLAKKHDQADFLKACNKALSLNRLTYKFVKNMLLNKTFELSTEEQSDLYLIPEHTNLRGKEQFN</sequence>